<name>A0A1H9UCM0_9RHOB</name>
<sequence>MPFATRLIAALALSLTLATGVPAQEETPTETQPALGQAVEDGGTGPLRVATRTAPPFAFVGPDGEWTGIAIELFRAVADELDRSFTLEEVPLDDMIDGTAAGTYDAAIAALSITPGREERVDFSFPFYSTGLGIAVHPDPAGGWLRVVRNIFTWQFLAVLAGLSTVLVAAGGAVWAFERRGNNEEFHPDALHGIGDGFWWAAVTMTTVGYGDKAPRTLGGRIVGLIWMFTAMLIVASFTAAIAASLTVGQLSQGISGIADLEDASVGVVSAATGADEMAARGIRARGFDTIEDGYDALAAGRIDAFLHDMPLLRWIALQEYQGEIQVLPDPIGRQDYGIALPEGDELREPINRALLAYIRSPEWQALVTRYLGGT</sequence>
<dbReference type="SUPFAM" id="SSF81324">
    <property type="entry name" value="Voltage-gated potassium channels"/>
    <property type="match status" value="1"/>
</dbReference>
<keyword evidence="2" id="KW-0813">Transport</keyword>
<dbReference type="OrthoDB" id="9768183at2"/>
<evidence type="ECO:0000256" key="7">
    <source>
        <dbReference type="ARBA" id="ARBA00023170"/>
    </source>
</evidence>
<dbReference type="SMART" id="SM00079">
    <property type="entry name" value="PBPe"/>
    <property type="match status" value="1"/>
</dbReference>
<dbReference type="Pfam" id="PF00497">
    <property type="entry name" value="SBP_bac_3"/>
    <property type="match status" value="1"/>
</dbReference>
<protein>
    <submittedName>
        <fullName evidence="14">Ligand-gated ion channel</fullName>
    </submittedName>
</protein>
<dbReference type="SMART" id="SM00062">
    <property type="entry name" value="PBPb"/>
    <property type="match status" value="1"/>
</dbReference>
<feature type="transmembrane region" description="Helical" evidence="10">
    <location>
        <begin position="154"/>
        <end position="177"/>
    </location>
</feature>
<keyword evidence="15" id="KW-1185">Reference proteome</keyword>
<evidence type="ECO:0000256" key="10">
    <source>
        <dbReference type="SAM" id="Phobius"/>
    </source>
</evidence>
<evidence type="ECO:0000256" key="4">
    <source>
        <dbReference type="ARBA" id="ARBA00022989"/>
    </source>
</evidence>
<evidence type="ECO:0000259" key="12">
    <source>
        <dbReference type="SMART" id="SM00062"/>
    </source>
</evidence>
<reference evidence="14 15" key="1">
    <citation type="submission" date="2016-10" db="EMBL/GenBank/DDBJ databases">
        <authorList>
            <person name="de Groot N.N."/>
        </authorList>
    </citation>
    <scope>NUCLEOTIDE SEQUENCE [LARGE SCALE GENOMIC DNA]</scope>
    <source>
        <strain evidence="14 15">DSM 23042</strain>
    </source>
</reference>
<keyword evidence="11" id="KW-0732">Signal</keyword>
<dbReference type="PANTHER" id="PTHR18966">
    <property type="entry name" value="IONOTROPIC GLUTAMATE RECEPTOR"/>
    <property type="match status" value="1"/>
</dbReference>
<keyword evidence="8" id="KW-0325">Glycoprotein</keyword>
<proteinExistence type="predicted"/>
<gene>
    <name evidence="14" type="ORF">SAMN04490244_105195</name>
</gene>
<dbReference type="InterPro" id="IPR001320">
    <property type="entry name" value="Iontro_rcpt_C"/>
</dbReference>
<evidence type="ECO:0000256" key="5">
    <source>
        <dbReference type="ARBA" id="ARBA00023065"/>
    </source>
</evidence>
<evidence type="ECO:0000256" key="9">
    <source>
        <dbReference type="ARBA" id="ARBA00023303"/>
    </source>
</evidence>
<dbReference type="GO" id="GO:0016020">
    <property type="term" value="C:membrane"/>
    <property type="evidence" value="ECO:0007669"/>
    <property type="project" value="UniProtKB-SubCell"/>
</dbReference>
<evidence type="ECO:0000256" key="3">
    <source>
        <dbReference type="ARBA" id="ARBA00022692"/>
    </source>
</evidence>
<feature type="transmembrane region" description="Helical" evidence="10">
    <location>
        <begin position="222"/>
        <end position="246"/>
    </location>
</feature>
<dbReference type="PRINTS" id="PR00169">
    <property type="entry name" value="KCHANNEL"/>
</dbReference>
<keyword evidence="7" id="KW-0675">Receptor</keyword>
<evidence type="ECO:0000256" key="6">
    <source>
        <dbReference type="ARBA" id="ARBA00023136"/>
    </source>
</evidence>
<evidence type="ECO:0000256" key="1">
    <source>
        <dbReference type="ARBA" id="ARBA00004141"/>
    </source>
</evidence>
<keyword evidence="4 10" id="KW-1133">Transmembrane helix</keyword>
<evidence type="ECO:0000256" key="8">
    <source>
        <dbReference type="ARBA" id="ARBA00023180"/>
    </source>
</evidence>
<keyword evidence="5" id="KW-0406">Ion transport</keyword>
<evidence type="ECO:0000313" key="14">
    <source>
        <dbReference type="EMBL" id="SES07196.1"/>
    </source>
</evidence>
<evidence type="ECO:0000313" key="15">
    <source>
        <dbReference type="Proteomes" id="UP000198885"/>
    </source>
</evidence>
<dbReference type="InterPro" id="IPR015683">
    <property type="entry name" value="Ionotropic_Glu_rcpt"/>
</dbReference>
<dbReference type="AlphaFoldDB" id="A0A1H9UCM0"/>
<feature type="domain" description="Solute-binding protein family 3/N-terminal" evidence="12">
    <location>
        <begin position="46"/>
        <end position="375"/>
    </location>
</feature>
<dbReference type="STRING" id="641238.SAMN04490244_105195"/>
<feature type="signal peptide" evidence="11">
    <location>
        <begin position="1"/>
        <end position="23"/>
    </location>
</feature>
<dbReference type="Gene3D" id="1.10.287.70">
    <property type="match status" value="1"/>
</dbReference>
<dbReference type="Proteomes" id="UP000198885">
    <property type="component" value="Unassembled WGS sequence"/>
</dbReference>
<evidence type="ECO:0000256" key="2">
    <source>
        <dbReference type="ARBA" id="ARBA00022448"/>
    </source>
</evidence>
<keyword evidence="9" id="KW-0407">Ion channel</keyword>
<evidence type="ECO:0000259" key="13">
    <source>
        <dbReference type="SMART" id="SM00079"/>
    </source>
</evidence>
<keyword evidence="6 10" id="KW-0472">Membrane</keyword>
<dbReference type="Pfam" id="PF00060">
    <property type="entry name" value="Lig_chan"/>
    <property type="match status" value="1"/>
</dbReference>
<accession>A0A1H9UCM0</accession>
<dbReference type="Gene3D" id="3.40.190.10">
    <property type="entry name" value="Periplasmic binding protein-like II"/>
    <property type="match status" value="3"/>
</dbReference>
<keyword evidence="3 10" id="KW-0812">Transmembrane</keyword>
<evidence type="ECO:0000256" key="11">
    <source>
        <dbReference type="SAM" id="SignalP"/>
    </source>
</evidence>
<dbReference type="SUPFAM" id="SSF53850">
    <property type="entry name" value="Periplasmic binding protein-like II"/>
    <property type="match status" value="1"/>
</dbReference>
<feature type="chain" id="PRO_5011669351" evidence="11">
    <location>
        <begin position="24"/>
        <end position="375"/>
    </location>
</feature>
<dbReference type="GO" id="GO:0015276">
    <property type="term" value="F:ligand-gated monoatomic ion channel activity"/>
    <property type="evidence" value="ECO:0007669"/>
    <property type="project" value="InterPro"/>
</dbReference>
<dbReference type="InterPro" id="IPR001638">
    <property type="entry name" value="Solute-binding_3/MltF_N"/>
</dbReference>
<dbReference type="EMBL" id="FOGU01000005">
    <property type="protein sequence ID" value="SES07196.1"/>
    <property type="molecule type" value="Genomic_DNA"/>
</dbReference>
<comment type="subcellular location">
    <subcellularLocation>
        <location evidence="1">Membrane</location>
        <topology evidence="1">Multi-pass membrane protein</topology>
    </subcellularLocation>
</comment>
<feature type="domain" description="Ionotropic glutamate receptor C-terminal" evidence="13">
    <location>
        <begin position="46"/>
        <end position="374"/>
    </location>
</feature>
<dbReference type="RefSeq" id="WP_092693096.1">
    <property type="nucleotide sequence ID" value="NZ_FOGU01000005.1"/>
</dbReference>
<organism evidence="14 15">
    <name type="scientific">Tranquillimonas rosea</name>
    <dbReference type="NCBI Taxonomy" id="641238"/>
    <lineage>
        <taxon>Bacteria</taxon>
        <taxon>Pseudomonadati</taxon>
        <taxon>Pseudomonadota</taxon>
        <taxon>Alphaproteobacteria</taxon>
        <taxon>Rhodobacterales</taxon>
        <taxon>Roseobacteraceae</taxon>
        <taxon>Tranquillimonas</taxon>
    </lineage>
</organism>